<accession>A0A2N9EU58</accession>
<dbReference type="GO" id="GO:0005576">
    <property type="term" value="C:extracellular region"/>
    <property type="evidence" value="ECO:0007669"/>
    <property type="project" value="UniProtKB-SubCell"/>
</dbReference>
<comment type="similarity">
    <text evidence="3">Belongs to the multicopper oxidase family.</text>
</comment>
<dbReference type="GO" id="GO:0008447">
    <property type="term" value="F:L-ascorbate oxidase activity"/>
    <property type="evidence" value="ECO:0007669"/>
    <property type="project" value="UniProtKB-EC"/>
</dbReference>
<reference evidence="19" key="1">
    <citation type="submission" date="2018-02" db="EMBL/GenBank/DDBJ databases">
        <authorList>
            <person name="Cohen D.B."/>
            <person name="Kent A.D."/>
        </authorList>
    </citation>
    <scope>NUCLEOTIDE SEQUENCE</scope>
</reference>
<dbReference type="InterPro" id="IPR008972">
    <property type="entry name" value="Cupredoxin"/>
</dbReference>
<keyword evidence="13" id="KW-0325">Glycoprotein</keyword>
<dbReference type="InterPro" id="IPR017760">
    <property type="entry name" value="L-ascorbate_oxidase_pln"/>
</dbReference>
<evidence type="ECO:0000256" key="17">
    <source>
        <dbReference type="SAM" id="SignalP"/>
    </source>
</evidence>
<evidence type="ECO:0000256" key="5">
    <source>
        <dbReference type="ARBA" id="ARBA00012301"/>
    </source>
</evidence>
<dbReference type="Gene3D" id="2.60.40.420">
    <property type="entry name" value="Cupredoxins - blue copper proteins"/>
    <property type="match status" value="10"/>
</dbReference>
<dbReference type="PROSITE" id="PS00079">
    <property type="entry name" value="MULTICOPPER_OXIDASE1"/>
    <property type="match status" value="1"/>
</dbReference>
<feature type="region of interest" description="Disordered" evidence="16">
    <location>
        <begin position="768"/>
        <end position="810"/>
    </location>
</feature>
<evidence type="ECO:0000256" key="9">
    <source>
        <dbReference type="ARBA" id="ARBA00022737"/>
    </source>
</evidence>
<dbReference type="Pfam" id="PF22936">
    <property type="entry name" value="Pol_BBD"/>
    <property type="match status" value="1"/>
</dbReference>
<dbReference type="Pfam" id="PF14223">
    <property type="entry name" value="Retrotran_gag_2"/>
    <property type="match status" value="1"/>
</dbReference>
<evidence type="ECO:0000256" key="4">
    <source>
        <dbReference type="ARBA" id="ARBA00011473"/>
    </source>
</evidence>
<dbReference type="InterPro" id="IPR011707">
    <property type="entry name" value="Cu-oxidase-like_N"/>
</dbReference>
<evidence type="ECO:0000256" key="13">
    <source>
        <dbReference type="ARBA" id="ARBA00023180"/>
    </source>
</evidence>
<proteinExistence type="inferred from homology"/>
<dbReference type="SUPFAM" id="SSF57756">
    <property type="entry name" value="Retrovirus zinc finger-like domains"/>
    <property type="match status" value="1"/>
</dbReference>
<keyword evidence="15" id="KW-0863">Zinc-finger</keyword>
<dbReference type="InterPro" id="IPR001878">
    <property type="entry name" value="Znf_CCHC"/>
</dbReference>
<dbReference type="CDD" id="cd13893">
    <property type="entry name" value="CuRO_3_AAO"/>
    <property type="match status" value="3"/>
</dbReference>
<evidence type="ECO:0000256" key="7">
    <source>
        <dbReference type="ARBA" id="ARBA00022525"/>
    </source>
</evidence>
<comment type="catalytic activity">
    <reaction evidence="14">
        <text>4 L-ascorbate + O2 = 4 monodehydro-L-ascorbate radical + 2 H2O</text>
        <dbReference type="Rhea" id="RHEA:30243"/>
        <dbReference type="ChEBI" id="CHEBI:15377"/>
        <dbReference type="ChEBI" id="CHEBI:15379"/>
        <dbReference type="ChEBI" id="CHEBI:38290"/>
        <dbReference type="ChEBI" id="CHEBI:59513"/>
        <dbReference type="EC" id="1.10.3.3"/>
    </reaction>
</comment>
<evidence type="ECO:0000256" key="6">
    <source>
        <dbReference type="ARBA" id="ARBA00022095"/>
    </source>
</evidence>
<dbReference type="Pfam" id="PF07731">
    <property type="entry name" value="Cu-oxidase_2"/>
    <property type="match status" value="3"/>
</dbReference>
<dbReference type="InterPro" id="IPR034267">
    <property type="entry name" value="CuRO_3_AAO"/>
</dbReference>
<keyword evidence="9" id="KW-0677">Repeat</keyword>
<keyword evidence="10" id="KW-0560">Oxidoreductase</keyword>
<feature type="compositionally biased region" description="Polar residues" evidence="16">
    <location>
        <begin position="768"/>
        <end position="781"/>
    </location>
</feature>
<feature type="compositionally biased region" description="Basic and acidic residues" evidence="16">
    <location>
        <begin position="782"/>
        <end position="791"/>
    </location>
</feature>
<dbReference type="InterPro" id="IPR045087">
    <property type="entry name" value="Cu-oxidase_fam"/>
</dbReference>
<dbReference type="Pfam" id="PF13976">
    <property type="entry name" value="gag_pre-integrs"/>
    <property type="match status" value="1"/>
</dbReference>
<feature type="signal peptide" evidence="17">
    <location>
        <begin position="1"/>
        <end position="22"/>
    </location>
</feature>
<protein>
    <recommendedName>
        <fullName evidence="6">L-ascorbate oxidase</fullName>
        <ecNumber evidence="5">1.10.3.3</ecNumber>
    </recommendedName>
</protein>
<dbReference type="InterPro" id="IPR001117">
    <property type="entry name" value="Cu-oxidase_2nd"/>
</dbReference>
<comment type="subunit">
    <text evidence="4">Dimer.</text>
</comment>
<dbReference type="InterPro" id="IPR011706">
    <property type="entry name" value="Cu-oxidase_C"/>
</dbReference>
<sequence>MILKLLALCFFTSLIYVPIAEARIRHYKWEVKYEYKSPDCYKKLVITINGKSPGPSILAQQGDTIIVEVTNKLLLENLAIHWHGIRQIGTPWSDGTEGVTQCPILPGDTFKYEFKVDRPGTYLYHAHYGMQREAGLYGSIRVSVPDGVSEPFAYDYDRSIILNDWYHKSVYEQATGLSSIPFVWVREPQEKENSTAPVFPATVCNASNPECSTYAITIIPGKTYRLRVSSLTALSALSFQIEGHNMTVVEADGHYVEPFVVKNLYIYSGETYSVLIKADQDPSRNYWMTTSVVSREPNTTQGQAILNYYPNHPRRKPPTVPSPGPIWNDTSARLAQSQAIKAHHNHIETPPQTSDRVIVFLNTQNEINGYRHWSVNNVSFTLPHTPYLIALKKKLLHVFDQTPPPNGYDFANYDIYNVSKNPNATTSNGIYRLEFNTTVDIILQNANTMSNNTSETHPWHLHGHDFWVLGHGTGKFDINKDPKNYNLVNPIMKNTVPVHPYGWTAFRFKADNPGVWLFHCHIESHFFMGMGVVFEEGIDKVGDLPSSIMGCVEVLIDTMGDLQVVGGIKKLNNKNYNTWATCIESYLQGQDLWEVVGGSEVTQPAVEDASGTLRKWKIKAGKAMFALKTTIEEEMLEHIRDAKTPKEAWDTFATLFSKKNDTRLQLLENELLSMAQRDMTIAQYFHKVKAICREISQLDPTAPIGESRIKRIIIHGLRPEYRGFVTAIQGWPTQPSLVEFENLLADQEAMAKQMGGVSLKGEEEALYTSKTRGTFKRNTGGESKKDGDKVKSHQGKGGSHPGGVSKNRGNSRKFDGKCYNCGKMGHMAKDCWTKKKPVESNTATSSSKENSEDGWDAKALFAMEEEELALTVTTPEQIDYKNDWIVDSGCSNHMTGDKHKLQNLSEYKGGRVVVTADNSRLPIAHIGKTIVTPQYNSNQVPLQDVYHVPGMKKNLLSVAQLTLSGHYVLFGPQDVKVYRDLKISETPIMEGQRLESVYVMSAESAYVDKTRKNETVDLWHARLGHVSYHKLKVMMNKSLVKGLPQLECREDTVCARYGKVHQLPYQESKFRAKEPLELVHSSKAMEEIKIIEKEGEPESREITQSPWQMGVHHRTPGEDRLRLEEVQEGEESLEPQLRRTMRHHKANHRYANAILTEDQVADILTKVLNTAKFQKATWNFDPGGIERESQLWQARIRHYKWDVKYEFKSPDCYKRLVITVNGRSPGPTILAQQGDTIIVEVTNQLLTENLAIHWHGIRQIGTPWSDGTEGVTQCPIVPGDTFKYEFTVDRAGTYLYHAHYGMQRNAGLYGSIRVSLPDGVSEPFAYDYDRSIILNDCHFLIQGKGKFDCTGVPAAVCNASNLECSPYAITVIPGKTYRLRVGSLTTLSALSFKIEGHNMTVVEADGSYVEPFVVQNLFLYSGETYSVLIKADQDPSRNYWMTTNVVSRPPNTTQGRAILNYYPNHPLQSPPTVPPAGPIWNDTAPRLAQSLAIKARHDYIQTPPPISDRVIVFLNTQNLINGYVRWSVNNVSFTFPHTPYLIALKKKFLNVFSQIPPPNGYDYANYDIYNVAKNKNATTSNGIYRLEFNTTVDIILQNANTMTVDNSETHPWHLHGHHFWVLGYGTGKFDMYKDPSKYNLVNPIMKDTVPVHPYGWTALRFKADNPGVWSFHCHIESHFFLGMGVVFVEGIDEVGDLPSYIMGCGLNIQDTVELLQYRRIMLKLLALCFFTSLIHVPITEAKTRHYKWEVKYEYKSADCFRKQVITINGTSPGPTISAQQGDTIIVEVNNRLITESFAIHWHGIRQRGTPWSDGTAWVTQCPIGPGDTFTYQFEVDRPGTYLYHAHYGMQREAGLYGLIQVSLPDGVKEPFAYDYDQSIILNDWFHQSTSSQATGLTSNPYVWVGEPQSLLIQGKGKFNCSSVTLPAEICNTTNPECSPYGHSMTVVEADGYYVEPFIVENLYIYSGQTYSVIIKADQDPSRNYWATSNVISRHPQTPPGLAILNYQPNEPQRSPPTVPPAGPVWNDTANQFAQGQALKARQGFIHTPPPTSDRVLVFLTTQNTVNGYNRWAVNNVSLDVPNTPYLIALKYNMTDVLDQTPPPDRCKSVNYDINNVSRNKNATSSNAIYRLKFNSTVDIIMQNANTMKASTSETHPWHLHGHDFWILGYGLGKFDINTDPKKYNLVNPVMRNTVPVYPYGWTALRIKADNPGVWAFHCHIRASFLLGHGSGV</sequence>
<dbReference type="GO" id="GO:0005507">
    <property type="term" value="F:copper ion binding"/>
    <property type="evidence" value="ECO:0007669"/>
    <property type="project" value="InterPro"/>
</dbReference>
<dbReference type="Pfam" id="PF00098">
    <property type="entry name" value="zf-CCHC"/>
    <property type="match status" value="1"/>
</dbReference>
<dbReference type="PROSITE" id="PS00080">
    <property type="entry name" value="MULTICOPPER_OXIDASE2"/>
    <property type="match status" value="2"/>
</dbReference>
<dbReference type="InterPro" id="IPR054722">
    <property type="entry name" value="PolX-like_BBD"/>
</dbReference>
<comment type="cofactor">
    <cofactor evidence="1">
        <name>Cu cation</name>
        <dbReference type="ChEBI" id="CHEBI:23378"/>
    </cofactor>
</comment>
<gene>
    <name evidence="19" type="ORF">FSB_LOCUS6215</name>
</gene>
<dbReference type="InterPro" id="IPR033138">
    <property type="entry name" value="Cu_oxidase_CS"/>
</dbReference>
<dbReference type="Gene3D" id="4.10.60.10">
    <property type="entry name" value="Zinc finger, CCHC-type"/>
    <property type="match status" value="1"/>
</dbReference>
<dbReference type="InterPro" id="IPR002355">
    <property type="entry name" value="Cu_oxidase_Cu_BS"/>
</dbReference>
<feature type="chain" id="PRO_5014809030" description="L-ascorbate oxidase" evidence="17">
    <location>
        <begin position="23"/>
        <end position="2232"/>
    </location>
</feature>
<keyword evidence="8" id="KW-0479">Metal-binding</keyword>
<evidence type="ECO:0000256" key="8">
    <source>
        <dbReference type="ARBA" id="ARBA00022723"/>
    </source>
</evidence>
<dbReference type="PROSITE" id="PS50158">
    <property type="entry name" value="ZF_CCHC"/>
    <property type="match status" value="1"/>
</dbReference>
<dbReference type="GO" id="GO:0003676">
    <property type="term" value="F:nucleic acid binding"/>
    <property type="evidence" value="ECO:0007669"/>
    <property type="project" value="InterPro"/>
</dbReference>
<keyword evidence="7" id="KW-0964">Secreted</keyword>
<feature type="domain" description="CCHC-type" evidence="18">
    <location>
        <begin position="817"/>
        <end position="831"/>
    </location>
</feature>
<keyword evidence="12" id="KW-1015">Disulfide bond</keyword>
<dbReference type="PANTHER" id="PTHR11709:SF218">
    <property type="entry name" value="L-ASCORBATE OXIDASE"/>
    <property type="match status" value="1"/>
</dbReference>
<evidence type="ECO:0000256" key="2">
    <source>
        <dbReference type="ARBA" id="ARBA00004613"/>
    </source>
</evidence>
<keyword evidence="11" id="KW-0186">Copper</keyword>
<evidence type="ECO:0000256" key="11">
    <source>
        <dbReference type="ARBA" id="ARBA00023008"/>
    </source>
</evidence>
<evidence type="ECO:0000256" key="3">
    <source>
        <dbReference type="ARBA" id="ARBA00010609"/>
    </source>
</evidence>
<dbReference type="EMBL" id="OIVN01000324">
    <property type="protein sequence ID" value="SPC78333.1"/>
    <property type="molecule type" value="Genomic_DNA"/>
</dbReference>
<evidence type="ECO:0000256" key="12">
    <source>
        <dbReference type="ARBA" id="ARBA00023157"/>
    </source>
</evidence>
<evidence type="ECO:0000313" key="19">
    <source>
        <dbReference type="EMBL" id="SPC78333.1"/>
    </source>
</evidence>
<organism evidence="19">
    <name type="scientific">Fagus sylvatica</name>
    <name type="common">Beechnut</name>
    <dbReference type="NCBI Taxonomy" id="28930"/>
    <lineage>
        <taxon>Eukaryota</taxon>
        <taxon>Viridiplantae</taxon>
        <taxon>Streptophyta</taxon>
        <taxon>Embryophyta</taxon>
        <taxon>Tracheophyta</taxon>
        <taxon>Spermatophyta</taxon>
        <taxon>Magnoliopsida</taxon>
        <taxon>eudicotyledons</taxon>
        <taxon>Gunneridae</taxon>
        <taxon>Pentapetalae</taxon>
        <taxon>rosids</taxon>
        <taxon>fabids</taxon>
        <taxon>Fagales</taxon>
        <taxon>Fagaceae</taxon>
        <taxon>Fagus</taxon>
    </lineage>
</organism>
<keyword evidence="17" id="KW-0732">Signal</keyword>
<dbReference type="EC" id="1.10.3.3" evidence="5"/>
<evidence type="ECO:0000256" key="14">
    <source>
        <dbReference type="ARBA" id="ARBA00048908"/>
    </source>
</evidence>
<dbReference type="NCBIfam" id="TIGR03388">
    <property type="entry name" value="ascorbase"/>
    <property type="match status" value="1"/>
</dbReference>
<dbReference type="Pfam" id="PF07732">
    <property type="entry name" value="Cu-oxidase_3"/>
    <property type="match status" value="3"/>
</dbReference>
<comment type="subcellular location">
    <subcellularLocation>
        <location evidence="2">Secreted</location>
    </subcellularLocation>
</comment>
<dbReference type="InterPro" id="IPR036875">
    <property type="entry name" value="Znf_CCHC_sf"/>
</dbReference>
<dbReference type="SUPFAM" id="SSF49503">
    <property type="entry name" value="Cupredoxins"/>
    <property type="match status" value="9"/>
</dbReference>
<keyword evidence="15" id="KW-0862">Zinc</keyword>
<dbReference type="PANTHER" id="PTHR11709">
    <property type="entry name" value="MULTI-COPPER OXIDASE"/>
    <property type="match status" value="1"/>
</dbReference>
<evidence type="ECO:0000256" key="10">
    <source>
        <dbReference type="ARBA" id="ARBA00023002"/>
    </source>
</evidence>
<evidence type="ECO:0000256" key="15">
    <source>
        <dbReference type="PROSITE-ProRule" id="PRU00047"/>
    </source>
</evidence>
<evidence type="ECO:0000256" key="16">
    <source>
        <dbReference type="SAM" id="MobiDB-lite"/>
    </source>
</evidence>
<feature type="region of interest" description="Disordered" evidence="16">
    <location>
        <begin position="1999"/>
        <end position="2020"/>
    </location>
</feature>
<dbReference type="InterPro" id="IPR025724">
    <property type="entry name" value="GAG-pre-integrase_dom"/>
</dbReference>
<dbReference type="Pfam" id="PF00394">
    <property type="entry name" value="Cu-oxidase"/>
    <property type="match status" value="3"/>
</dbReference>
<evidence type="ECO:0000256" key="1">
    <source>
        <dbReference type="ARBA" id="ARBA00001935"/>
    </source>
</evidence>
<dbReference type="SMART" id="SM00343">
    <property type="entry name" value="ZnF_C2HC"/>
    <property type="match status" value="1"/>
</dbReference>
<dbReference type="GO" id="GO:0008270">
    <property type="term" value="F:zinc ion binding"/>
    <property type="evidence" value="ECO:0007669"/>
    <property type="project" value="UniProtKB-KW"/>
</dbReference>
<name>A0A2N9EU58_FAGSY</name>
<evidence type="ECO:0000259" key="18">
    <source>
        <dbReference type="PROSITE" id="PS50158"/>
    </source>
</evidence>